<dbReference type="PROSITE" id="PS51898">
    <property type="entry name" value="TYR_RECOMBINASE"/>
    <property type="match status" value="1"/>
</dbReference>
<evidence type="ECO:0000313" key="8">
    <source>
        <dbReference type="EMBL" id="ADY37399.1"/>
    </source>
</evidence>
<evidence type="ECO:0000256" key="5">
    <source>
        <dbReference type="PROSITE-ProRule" id="PRU01248"/>
    </source>
</evidence>
<dbReference type="Gene3D" id="1.10.443.10">
    <property type="entry name" value="Intergrase catalytic core"/>
    <property type="match status" value="1"/>
</dbReference>
<evidence type="ECO:0000256" key="1">
    <source>
        <dbReference type="ARBA" id="ARBA00008857"/>
    </source>
</evidence>
<dbReference type="EMBL" id="CP002530">
    <property type="protein sequence ID" value="ADY37399.1"/>
    <property type="molecule type" value="Genomic_DNA"/>
</dbReference>
<accession>F0R1F5</accession>
<dbReference type="GO" id="GO:0003677">
    <property type="term" value="F:DNA binding"/>
    <property type="evidence" value="ECO:0007669"/>
    <property type="project" value="UniProtKB-UniRule"/>
</dbReference>
<feature type="domain" description="Core-binding (CB)" evidence="7">
    <location>
        <begin position="104"/>
        <end position="183"/>
    </location>
</feature>
<reference evidence="8 9" key="1">
    <citation type="journal article" date="2011" name="Stand. Genomic Sci.">
        <title>Complete genome sequence of Bacteroides salanitronis type strain (BL78).</title>
        <authorList>
            <person name="Gronow S."/>
            <person name="Held B."/>
            <person name="Lucas S."/>
            <person name="Lapidus A."/>
            <person name="Del Rio T.G."/>
            <person name="Nolan M."/>
            <person name="Tice H."/>
            <person name="Deshpande S."/>
            <person name="Cheng J.F."/>
            <person name="Pitluck S."/>
            <person name="Liolios K."/>
            <person name="Pagani I."/>
            <person name="Ivanova N."/>
            <person name="Mavromatis K."/>
            <person name="Pati A."/>
            <person name="Tapia R."/>
            <person name="Han C."/>
            <person name="Goodwin L."/>
            <person name="Chen A."/>
            <person name="Palaniappan K."/>
            <person name="Land M."/>
            <person name="Hauser L."/>
            <person name="Chang Y.J."/>
            <person name="Jeffries C.D."/>
            <person name="Brambilla E.M."/>
            <person name="Rohde M."/>
            <person name="Goker M."/>
            <person name="Detter J.C."/>
            <person name="Woyke T."/>
            <person name="Bristow J."/>
            <person name="Markowitz V."/>
            <person name="Hugenholtz P."/>
            <person name="Kyrpides N.C."/>
            <person name="Klenk H.P."/>
            <person name="Eisen J.A."/>
        </authorList>
    </citation>
    <scope>NUCLEOTIDE SEQUENCE [LARGE SCALE GENOMIC DNA]</scope>
    <source>
        <strain evidence="8 9">DSM 18170</strain>
    </source>
</reference>
<evidence type="ECO:0000313" key="9">
    <source>
        <dbReference type="Proteomes" id="UP000007486"/>
    </source>
</evidence>
<protein>
    <submittedName>
        <fullName evidence="8">Integrase family protein</fullName>
    </submittedName>
</protein>
<dbReference type="RefSeq" id="WP_013618772.1">
    <property type="nucleotide sequence ID" value="NC_015164.1"/>
</dbReference>
<proteinExistence type="inferred from homology"/>
<dbReference type="Pfam" id="PF13102">
    <property type="entry name" value="Phage_int_SAM_5"/>
    <property type="match status" value="1"/>
</dbReference>
<dbReference type="PROSITE" id="PS51900">
    <property type="entry name" value="CB"/>
    <property type="match status" value="1"/>
</dbReference>
<dbReference type="InterPro" id="IPR050090">
    <property type="entry name" value="Tyrosine_recombinase_XerCD"/>
</dbReference>
<evidence type="ECO:0000256" key="3">
    <source>
        <dbReference type="ARBA" id="ARBA00023125"/>
    </source>
</evidence>
<keyword evidence="3 5" id="KW-0238">DNA-binding</keyword>
<gene>
    <name evidence="8" type="ordered locus">Bacsa_2868</name>
</gene>
<comment type="similarity">
    <text evidence="1">Belongs to the 'phage' integrase family.</text>
</comment>
<dbReference type="InterPro" id="IPR002104">
    <property type="entry name" value="Integrase_catalytic"/>
</dbReference>
<dbReference type="OrthoDB" id="1493636at2"/>
<dbReference type="PANTHER" id="PTHR30349:SF64">
    <property type="entry name" value="PROPHAGE INTEGRASE INTD-RELATED"/>
    <property type="match status" value="1"/>
</dbReference>
<organism evidence="8 9">
    <name type="scientific">Phocaeicola salanitronis (strain DSM 18170 / JCM 13657 / CCUG 60908 / BL78)</name>
    <name type="common">Bacteroides salanitronis</name>
    <dbReference type="NCBI Taxonomy" id="667015"/>
    <lineage>
        <taxon>Bacteria</taxon>
        <taxon>Pseudomonadati</taxon>
        <taxon>Bacteroidota</taxon>
        <taxon>Bacteroidia</taxon>
        <taxon>Bacteroidales</taxon>
        <taxon>Bacteroidaceae</taxon>
        <taxon>Phocaeicola</taxon>
    </lineage>
</organism>
<dbReference type="CDD" id="cd01185">
    <property type="entry name" value="INTN1_C_like"/>
    <property type="match status" value="1"/>
</dbReference>
<dbReference type="GO" id="GO:0006310">
    <property type="term" value="P:DNA recombination"/>
    <property type="evidence" value="ECO:0007669"/>
    <property type="project" value="UniProtKB-KW"/>
</dbReference>
<keyword evidence="4" id="KW-0233">DNA recombination</keyword>
<dbReference type="eggNOG" id="COG4974">
    <property type="taxonomic scope" value="Bacteria"/>
</dbReference>
<evidence type="ECO:0000259" key="7">
    <source>
        <dbReference type="PROSITE" id="PS51900"/>
    </source>
</evidence>
<keyword evidence="9" id="KW-1185">Reference proteome</keyword>
<keyword evidence="2" id="KW-0229">DNA integration</keyword>
<dbReference type="GO" id="GO:0015074">
    <property type="term" value="P:DNA integration"/>
    <property type="evidence" value="ECO:0007669"/>
    <property type="project" value="UniProtKB-KW"/>
</dbReference>
<feature type="domain" description="Tyr recombinase" evidence="6">
    <location>
        <begin position="205"/>
        <end position="381"/>
    </location>
</feature>
<dbReference type="InterPro" id="IPR011010">
    <property type="entry name" value="DNA_brk_join_enz"/>
</dbReference>
<dbReference type="InterPro" id="IPR025269">
    <property type="entry name" value="SAM-like_dom"/>
</dbReference>
<dbReference type="STRING" id="667015.Bacsa_2868"/>
<sequence>MKKISYRLVYNRKKHLNANGKALIQVEAYLTGQKAYFSTHIYVKPEQWDSKHGRIVLHPHEEALNRMLDEFLLNLQYRELEGWKQGKAVALSLLKTELPEVTEERFFAFGRKWVEHSERKRSTRNNLNTTLALVQEFRPHLNISDIDYAFLLQFESFLKQRALKTNTIAKHLFHLRTFYNEAVREGLAAPESSPFTKYKIRTTESRHVFLLPEELEKLEKLALALEGKPLCHSLDAFLFCCYTGLRYSDFTKLSEKNLVCPDKKHAWLLFKSQKTGVESQLPLDLLFQGKAVRILEKYEDKNSFFRLKPNPDVNKDLIRIGKLAQIEKHFSFHSSRHTNATLLIYSGAKLTTVQKLLGHRSIKTTQIYGEVFSQTLVNDLKKCKF</sequence>
<dbReference type="Gene3D" id="1.10.150.130">
    <property type="match status" value="1"/>
</dbReference>
<evidence type="ECO:0000256" key="4">
    <source>
        <dbReference type="ARBA" id="ARBA00023172"/>
    </source>
</evidence>
<evidence type="ECO:0000259" key="6">
    <source>
        <dbReference type="PROSITE" id="PS51898"/>
    </source>
</evidence>
<dbReference type="SUPFAM" id="SSF56349">
    <property type="entry name" value="DNA breaking-rejoining enzymes"/>
    <property type="match status" value="1"/>
</dbReference>
<dbReference type="PANTHER" id="PTHR30349">
    <property type="entry name" value="PHAGE INTEGRASE-RELATED"/>
    <property type="match status" value="1"/>
</dbReference>
<dbReference type="Pfam" id="PF17293">
    <property type="entry name" value="Arm-DNA-bind_5"/>
    <property type="match status" value="1"/>
</dbReference>
<dbReference type="InterPro" id="IPR035386">
    <property type="entry name" value="Arm-DNA-bind_5"/>
</dbReference>
<dbReference type="InterPro" id="IPR013762">
    <property type="entry name" value="Integrase-like_cat_sf"/>
</dbReference>
<dbReference type="KEGG" id="bsa:Bacsa_2868"/>
<dbReference type="Pfam" id="PF00589">
    <property type="entry name" value="Phage_integrase"/>
    <property type="match status" value="1"/>
</dbReference>
<dbReference type="AlphaFoldDB" id="F0R1F5"/>
<dbReference type="InterPro" id="IPR044068">
    <property type="entry name" value="CB"/>
</dbReference>
<dbReference type="HOGENOM" id="CLU_033139_2_3_10"/>
<dbReference type="InterPro" id="IPR010998">
    <property type="entry name" value="Integrase_recombinase_N"/>
</dbReference>
<evidence type="ECO:0000256" key="2">
    <source>
        <dbReference type="ARBA" id="ARBA00022908"/>
    </source>
</evidence>
<dbReference type="Proteomes" id="UP000007486">
    <property type="component" value="Chromosome"/>
</dbReference>
<name>F0R1F5_PHOSB</name>